<name>A0ABP7PC33_9SPHI</name>
<keyword evidence="1" id="KW-0472">Membrane</keyword>
<sequence length="598" mass="67706">MEFKYIAILVCLILLAFCLFKEITRADKSRLFWRILASVIAIACFTLLIVPIKYETHLQQNANEVVLLTNGTNPDSISKIKGKKYILGSASTAELKNIKAVPVADLSYFLKANPTFQKLNIYGYGLTDSELQDAAGHEISFHPSPKSTGIISVNWQAKLKATNDLLVQGTYQNAGNKSVKLLLKGLGFSIDSLIINPQSTVPFSFKNKPKQNGKAVYQLITLQGNDTISKEPVPFLVEDQTPMKLLILASFPDFEYKFLKKWLFDNQYPLAFRSQISKNKYSSDFLNMDSLSLNRINSAALKRFDVLIIDEEELASISVEERASIDQAVNNGMGLLIRISNSKSATALSGRISRYETPPPKEKTLSLNIKNEDFKLTKLPFEQTLFLKASTTDEPLITDNTNKILVSSRINGSGKIIISSLSATYNWLLSGNQADYASYWASLISKTARKKAEIQTVEIIPQFPVLNQKIRFIADFKEGGKTPSIMINDIKLSPRQNIELPFQWDAVSWPQNEGWNNLYINQVNQSFYVYKKEDWQLLKNQAKTDLMQQFIENTSRRNNKIAITDQIILNEISKWWFFAGFLLAASFLWYESRIVKGK</sequence>
<accession>A0ABP7PC33</accession>
<keyword evidence="1" id="KW-0812">Transmembrane</keyword>
<reference evidence="3" key="1">
    <citation type="journal article" date="2019" name="Int. J. Syst. Evol. Microbiol.">
        <title>The Global Catalogue of Microorganisms (GCM) 10K type strain sequencing project: providing services to taxonomists for standard genome sequencing and annotation.</title>
        <authorList>
            <consortium name="The Broad Institute Genomics Platform"/>
            <consortium name="The Broad Institute Genome Sequencing Center for Infectious Disease"/>
            <person name="Wu L."/>
            <person name="Ma J."/>
        </authorList>
    </citation>
    <scope>NUCLEOTIDE SEQUENCE [LARGE SCALE GENOMIC DNA]</scope>
    <source>
        <strain evidence="3">JCM 17338</strain>
    </source>
</reference>
<keyword evidence="3" id="KW-1185">Reference proteome</keyword>
<feature type="transmembrane region" description="Helical" evidence="1">
    <location>
        <begin position="31"/>
        <end position="52"/>
    </location>
</feature>
<gene>
    <name evidence="2" type="ORF">GCM10022246_14880</name>
</gene>
<comment type="caution">
    <text evidence="2">The sequence shown here is derived from an EMBL/GenBank/DDBJ whole genome shotgun (WGS) entry which is preliminary data.</text>
</comment>
<evidence type="ECO:0008006" key="4">
    <source>
        <dbReference type="Google" id="ProtNLM"/>
    </source>
</evidence>
<feature type="transmembrane region" description="Helical" evidence="1">
    <location>
        <begin position="6"/>
        <end position="24"/>
    </location>
</feature>
<evidence type="ECO:0000313" key="3">
    <source>
        <dbReference type="Proteomes" id="UP001501081"/>
    </source>
</evidence>
<evidence type="ECO:0000313" key="2">
    <source>
        <dbReference type="EMBL" id="GAA3962619.1"/>
    </source>
</evidence>
<evidence type="ECO:0000256" key="1">
    <source>
        <dbReference type="SAM" id="Phobius"/>
    </source>
</evidence>
<dbReference type="RefSeq" id="WP_344766050.1">
    <property type="nucleotide sequence ID" value="NZ_BAABAK010000006.1"/>
</dbReference>
<dbReference type="Proteomes" id="UP001501081">
    <property type="component" value="Unassembled WGS sequence"/>
</dbReference>
<organism evidence="2 3">
    <name type="scientific">Pedobacter ginsengiterrae</name>
    <dbReference type="NCBI Taxonomy" id="871696"/>
    <lineage>
        <taxon>Bacteria</taxon>
        <taxon>Pseudomonadati</taxon>
        <taxon>Bacteroidota</taxon>
        <taxon>Sphingobacteriia</taxon>
        <taxon>Sphingobacteriales</taxon>
        <taxon>Sphingobacteriaceae</taxon>
        <taxon>Pedobacter</taxon>
    </lineage>
</organism>
<dbReference type="EMBL" id="BAABAK010000006">
    <property type="protein sequence ID" value="GAA3962619.1"/>
    <property type="molecule type" value="Genomic_DNA"/>
</dbReference>
<keyword evidence="1" id="KW-1133">Transmembrane helix</keyword>
<protein>
    <recommendedName>
        <fullName evidence="4">Aerotolerance regulator N-terminal domain-containing protein</fullName>
    </recommendedName>
</protein>
<proteinExistence type="predicted"/>